<accession>A0A0D2B7R7</accession>
<organism evidence="2 3">
    <name type="scientific">Exophiala oligosperma</name>
    <dbReference type="NCBI Taxonomy" id="215243"/>
    <lineage>
        <taxon>Eukaryota</taxon>
        <taxon>Fungi</taxon>
        <taxon>Dikarya</taxon>
        <taxon>Ascomycota</taxon>
        <taxon>Pezizomycotina</taxon>
        <taxon>Eurotiomycetes</taxon>
        <taxon>Chaetothyriomycetidae</taxon>
        <taxon>Chaetothyriales</taxon>
        <taxon>Herpotrichiellaceae</taxon>
        <taxon>Exophiala</taxon>
    </lineage>
</organism>
<name>A0A0D2B7R7_9EURO</name>
<protein>
    <recommendedName>
        <fullName evidence="4">Transcription factor domain-containing protein</fullName>
    </recommendedName>
</protein>
<dbReference type="HOGENOM" id="CLU_037227_1_0_1"/>
<dbReference type="GeneID" id="27352960"/>
<dbReference type="STRING" id="215243.A0A0D2B7R7"/>
<dbReference type="Pfam" id="PF11951">
    <property type="entry name" value="Fungal_trans_2"/>
    <property type="match status" value="1"/>
</dbReference>
<dbReference type="InterPro" id="IPR021858">
    <property type="entry name" value="Fun_TF"/>
</dbReference>
<evidence type="ECO:0000313" key="3">
    <source>
        <dbReference type="Proteomes" id="UP000053342"/>
    </source>
</evidence>
<feature type="compositionally biased region" description="Polar residues" evidence="1">
    <location>
        <begin position="58"/>
        <end position="73"/>
    </location>
</feature>
<evidence type="ECO:0000256" key="1">
    <source>
        <dbReference type="SAM" id="MobiDB-lite"/>
    </source>
</evidence>
<feature type="region of interest" description="Disordered" evidence="1">
    <location>
        <begin position="53"/>
        <end position="76"/>
    </location>
</feature>
<sequence length="439" mass="48939">MVPSPEVSPSIDATSKGDEAFRFVSIQDPGEAQSRAIQRSVRSHAVKQALQKKRRQEQAANQNFRTASTQERAVQTDPLVSSPAEAIEPVFGLGDDANFQTFRSVFRAGVDDLALLNAVLLTTTFATSGNRLGGQSLHHQAETFKALRRRISDHDSTSIVSTIGAILLLAGIEIRLGMRSETEIHLTAVMTLLRSTSSERLLLTDGIKRAIFWQDLYAHLVTSTTRAVNHHTFHEMLWHRDALAPEIFVLPSGFQSRVDVLGEELTRVFEDIHALKMIRDSAVYDPEDTASMVDMDNQQASVQSRLCGLPGLSPLAELCRLAGYLTASLLCCKIWRLSLVPNHVSAQMLQAGRQVDDSIWTGHFDLLAWLLYLGGALAAPGIVRKDYILLIRRQHASKLATLIRSWSDLVAIMEQFIWSEKAISPLIQMFWEEVQSFRK</sequence>
<evidence type="ECO:0008006" key="4">
    <source>
        <dbReference type="Google" id="ProtNLM"/>
    </source>
</evidence>
<dbReference type="PANTHER" id="PTHR37540">
    <property type="entry name" value="TRANSCRIPTION FACTOR (ACR-2), PUTATIVE-RELATED-RELATED"/>
    <property type="match status" value="1"/>
</dbReference>
<dbReference type="VEuPathDB" id="FungiDB:PV06_00886"/>
<dbReference type="EMBL" id="KN847332">
    <property type="protein sequence ID" value="KIW48281.1"/>
    <property type="molecule type" value="Genomic_DNA"/>
</dbReference>
<dbReference type="OrthoDB" id="4149656at2759"/>
<dbReference type="PANTHER" id="PTHR37540:SF5">
    <property type="entry name" value="TRANSCRIPTION FACTOR DOMAIN-CONTAINING PROTEIN"/>
    <property type="match status" value="1"/>
</dbReference>
<reference evidence="2 3" key="1">
    <citation type="submission" date="2015-01" db="EMBL/GenBank/DDBJ databases">
        <title>The Genome Sequence of Exophiala oligosperma CBS72588.</title>
        <authorList>
            <consortium name="The Broad Institute Genomics Platform"/>
            <person name="Cuomo C."/>
            <person name="de Hoog S."/>
            <person name="Gorbushina A."/>
            <person name="Stielow B."/>
            <person name="Teixiera M."/>
            <person name="Abouelleil A."/>
            <person name="Chapman S.B."/>
            <person name="Priest M."/>
            <person name="Young S.K."/>
            <person name="Wortman J."/>
            <person name="Nusbaum C."/>
            <person name="Birren B."/>
        </authorList>
    </citation>
    <scope>NUCLEOTIDE SEQUENCE [LARGE SCALE GENOMIC DNA]</scope>
    <source>
        <strain evidence="2 3">CBS 72588</strain>
    </source>
</reference>
<proteinExistence type="predicted"/>
<dbReference type="RefSeq" id="XP_016268497.1">
    <property type="nucleotide sequence ID" value="XM_016401444.1"/>
</dbReference>
<dbReference type="Proteomes" id="UP000053342">
    <property type="component" value="Unassembled WGS sequence"/>
</dbReference>
<gene>
    <name evidence="2" type="ORF">PV06_00886</name>
</gene>
<keyword evidence="3" id="KW-1185">Reference proteome</keyword>
<dbReference type="AlphaFoldDB" id="A0A0D2B7R7"/>
<evidence type="ECO:0000313" key="2">
    <source>
        <dbReference type="EMBL" id="KIW48281.1"/>
    </source>
</evidence>